<name>A0A512NJ17_9HYPH</name>
<proteinExistence type="predicted"/>
<evidence type="ECO:0000256" key="1">
    <source>
        <dbReference type="SAM" id="MobiDB-lite"/>
    </source>
</evidence>
<accession>A0A512NJ17</accession>
<sequence>MLDRDLDMVALDQGVLLRQAVADHRRIPLRESGVERDTGLCIPIPMSPPVKLHGFPQYNQRDLTPGARAPHYQPVGLSGNSVSPLAQRPERSSIGFKIKQLLDRLALADYRERSRIKHDFRRKRARVVV</sequence>
<protein>
    <submittedName>
        <fullName evidence="2">Uncharacterized protein</fullName>
    </submittedName>
</protein>
<evidence type="ECO:0000313" key="3">
    <source>
        <dbReference type="Proteomes" id="UP000321058"/>
    </source>
</evidence>
<evidence type="ECO:0000313" key="2">
    <source>
        <dbReference type="EMBL" id="GEP58941.1"/>
    </source>
</evidence>
<reference evidence="2 3" key="1">
    <citation type="submission" date="2019-07" db="EMBL/GenBank/DDBJ databases">
        <title>Whole genome shotgun sequence of Reyranella soli NBRC 108950.</title>
        <authorList>
            <person name="Hosoyama A."/>
            <person name="Uohara A."/>
            <person name="Ohji S."/>
            <person name="Ichikawa N."/>
        </authorList>
    </citation>
    <scope>NUCLEOTIDE SEQUENCE [LARGE SCALE GENOMIC DNA]</scope>
    <source>
        <strain evidence="2 3">NBRC 108950</strain>
    </source>
</reference>
<organism evidence="2 3">
    <name type="scientific">Reyranella soli</name>
    <dbReference type="NCBI Taxonomy" id="1230389"/>
    <lineage>
        <taxon>Bacteria</taxon>
        <taxon>Pseudomonadati</taxon>
        <taxon>Pseudomonadota</taxon>
        <taxon>Alphaproteobacteria</taxon>
        <taxon>Hyphomicrobiales</taxon>
        <taxon>Reyranellaceae</taxon>
        <taxon>Reyranella</taxon>
    </lineage>
</organism>
<feature type="region of interest" description="Disordered" evidence="1">
    <location>
        <begin position="53"/>
        <end position="89"/>
    </location>
</feature>
<keyword evidence="3" id="KW-1185">Reference proteome</keyword>
<dbReference type="AlphaFoldDB" id="A0A512NJ17"/>
<comment type="caution">
    <text evidence="2">The sequence shown here is derived from an EMBL/GenBank/DDBJ whole genome shotgun (WGS) entry which is preliminary data.</text>
</comment>
<dbReference type="EMBL" id="BKAJ01000114">
    <property type="protein sequence ID" value="GEP58941.1"/>
    <property type="molecule type" value="Genomic_DNA"/>
</dbReference>
<gene>
    <name evidence="2" type="ORF">RSO01_61070</name>
</gene>
<dbReference type="Proteomes" id="UP000321058">
    <property type="component" value="Unassembled WGS sequence"/>
</dbReference>